<evidence type="ECO:0000313" key="1">
    <source>
        <dbReference type="EMBL" id="BBA91886.1"/>
    </source>
</evidence>
<dbReference type="GeneID" id="52228836"/>
<dbReference type="AlphaFoldDB" id="A0A2Z5TKF9"/>
<evidence type="ECO:0000313" key="2">
    <source>
        <dbReference type="Proteomes" id="UP000269331"/>
    </source>
</evidence>
<organism evidence="1 2">
    <name type="scientific">Streptococcus ruminantium</name>
    <dbReference type="NCBI Taxonomy" id="1917441"/>
    <lineage>
        <taxon>Bacteria</taxon>
        <taxon>Bacillati</taxon>
        <taxon>Bacillota</taxon>
        <taxon>Bacilli</taxon>
        <taxon>Lactobacillales</taxon>
        <taxon>Streptococcaceae</taxon>
        <taxon>Streptococcus</taxon>
    </lineage>
</organism>
<sequence length="174" mass="20975">MEKTLKKNKMHHYHFAGYDFYISDSLRPVIDTTASQFLIVHPINHTICFVVKLIETNRLRLDGFFNMRYEMLGKSVYIYQSVYDTGDEIDEEDHSYQFRGYTIHVPEDLFVYIGNDETEFLIYMNEKDYALAASIRWLPSRESLKFLVSWRVWFEHVLTDEKEIYVDYDPNFNY</sequence>
<name>A0A2Z5TKF9_9STRE</name>
<accession>A0A2Z5TKF9</accession>
<dbReference type="RefSeq" id="WP_145981829.1">
    <property type="nucleotide sequence ID" value="NZ_AP018400.1"/>
</dbReference>
<protein>
    <submittedName>
        <fullName evidence="1">Uncharacterized protein</fullName>
    </submittedName>
</protein>
<dbReference type="EMBL" id="AP018400">
    <property type="protein sequence ID" value="BBA91886.1"/>
    <property type="molecule type" value="Genomic_DNA"/>
</dbReference>
<dbReference type="KEGG" id="srq:SR187_1275"/>
<proteinExistence type="predicted"/>
<gene>
    <name evidence="1" type="ORF">SR187_1275</name>
</gene>
<dbReference type="OrthoDB" id="1651016at2"/>
<dbReference type="Proteomes" id="UP000269331">
    <property type="component" value="Chromosome"/>
</dbReference>
<reference evidence="1 2" key="1">
    <citation type="journal article" date="2018" name="Genome Biol. Evol.">
        <title>Complete Genome Sequence of Streptococcus ruminantium sp. nov. GUT-187T (=DSM 104980T =JCM 31869T), the Type Strain of S. ruminantium, and Comparison with Genome Sequences of Streptococcus suis Strains.</title>
        <authorList>
            <person name="Tohya M."/>
            <person name="Sekizaki T."/>
            <person name="Miyoshi-Akiyama T."/>
        </authorList>
    </citation>
    <scope>NUCLEOTIDE SEQUENCE [LARGE SCALE GENOMIC DNA]</scope>
    <source>
        <strain evidence="1 2">GUT187T</strain>
    </source>
</reference>